<organism evidence="4 5">
    <name type="scientific">Actinoplanes oblitus</name>
    <dbReference type="NCBI Taxonomy" id="3040509"/>
    <lineage>
        <taxon>Bacteria</taxon>
        <taxon>Bacillati</taxon>
        <taxon>Actinomycetota</taxon>
        <taxon>Actinomycetes</taxon>
        <taxon>Micromonosporales</taxon>
        <taxon>Micromonosporaceae</taxon>
        <taxon>Actinoplanes</taxon>
    </lineage>
</organism>
<dbReference type="EMBL" id="CP126980">
    <property type="protein sequence ID" value="WIM97546.1"/>
    <property type="molecule type" value="Genomic_DNA"/>
</dbReference>
<dbReference type="InterPro" id="IPR001559">
    <property type="entry name" value="Phosphotriesterase"/>
</dbReference>
<evidence type="ECO:0000256" key="3">
    <source>
        <dbReference type="PROSITE-ProRule" id="PRU00679"/>
    </source>
</evidence>
<dbReference type="PANTHER" id="PTHR10819:SF3">
    <property type="entry name" value="PHOSPHOTRIESTERASE-RELATED PROTEIN"/>
    <property type="match status" value="1"/>
</dbReference>
<accession>A0ABY8WKG6</accession>
<dbReference type="SUPFAM" id="SSF51556">
    <property type="entry name" value="Metallo-dependent hydrolases"/>
    <property type="match status" value="1"/>
</dbReference>
<keyword evidence="1" id="KW-0479">Metal-binding</keyword>
<dbReference type="PANTHER" id="PTHR10819">
    <property type="entry name" value="PHOSPHOTRIESTERASE-RELATED"/>
    <property type="match status" value="1"/>
</dbReference>
<evidence type="ECO:0000256" key="2">
    <source>
        <dbReference type="ARBA" id="ARBA00022801"/>
    </source>
</evidence>
<dbReference type="PIRSF" id="PIRSF016839">
    <property type="entry name" value="PhP"/>
    <property type="match status" value="1"/>
</dbReference>
<dbReference type="RefSeq" id="WP_284918946.1">
    <property type="nucleotide sequence ID" value="NZ_CP126980.1"/>
</dbReference>
<keyword evidence="2" id="KW-0378">Hydrolase</keyword>
<dbReference type="PROSITE" id="PS51347">
    <property type="entry name" value="PHOSPHOTRIESTERASE_2"/>
    <property type="match status" value="1"/>
</dbReference>
<dbReference type="Pfam" id="PF02126">
    <property type="entry name" value="PTE"/>
    <property type="match status" value="1"/>
</dbReference>
<feature type="modified residue" description="N6-carboxylysine" evidence="3">
    <location>
        <position position="124"/>
    </location>
</feature>
<dbReference type="Proteomes" id="UP001240150">
    <property type="component" value="Chromosome"/>
</dbReference>
<proteinExistence type="inferred from homology"/>
<keyword evidence="5" id="KW-1185">Reference proteome</keyword>
<evidence type="ECO:0008006" key="6">
    <source>
        <dbReference type="Google" id="ProtNLM"/>
    </source>
</evidence>
<dbReference type="InterPro" id="IPR032466">
    <property type="entry name" value="Metal_Hydrolase"/>
</dbReference>
<evidence type="ECO:0000313" key="5">
    <source>
        <dbReference type="Proteomes" id="UP001240150"/>
    </source>
</evidence>
<name>A0ABY8WKG6_9ACTN</name>
<evidence type="ECO:0000256" key="1">
    <source>
        <dbReference type="ARBA" id="ARBA00022723"/>
    </source>
</evidence>
<protein>
    <recommendedName>
        <fullName evidence="6">Phosphotriesterase</fullName>
    </recommendedName>
</protein>
<sequence>MRTVLGDVEPAALGVCDAHDHLFLRSPALAGQELDDPAAALTELAAFAALGGGTVIQWTPWGMGGRHQELPALSRRSGVHIVAATGLHQAKHYDPERLRDVYERLPELFIGELTTAPVRAGLIKIAGSYHHLDDHARRVAAAAARAHHATGAPIGVHLEGGTAALDLLDLLCDTHRVPPGRVILGHLHRFPDTRVHRAVAEAGAYVAFDGPSRAHHQTDWRLLDSIAALVDAGHPDRILLGGDTVTAAARSTADGPGMPFLLSGLRPRLEREIGGDVATAVLITNPARAFAADWRTAA</sequence>
<comment type="similarity">
    <text evidence="3">Belongs to the metallo-dependent hydrolases superfamily. Phosphotriesterase family.</text>
</comment>
<evidence type="ECO:0000313" key="4">
    <source>
        <dbReference type="EMBL" id="WIM97546.1"/>
    </source>
</evidence>
<gene>
    <name evidence="4" type="ORF">ACTOB_001075</name>
</gene>
<reference evidence="4 5" key="1">
    <citation type="submission" date="2023-06" db="EMBL/GenBank/DDBJ databases">
        <authorList>
            <person name="Yushchuk O."/>
            <person name="Binda E."/>
            <person name="Ruckert-Reed C."/>
            <person name="Fedorenko V."/>
            <person name="Kalinowski J."/>
            <person name="Marinelli F."/>
        </authorList>
    </citation>
    <scope>NUCLEOTIDE SEQUENCE [LARGE SCALE GENOMIC DNA]</scope>
    <source>
        <strain evidence="4 5">NRRL 3884</strain>
    </source>
</reference>
<dbReference type="Gene3D" id="3.20.20.140">
    <property type="entry name" value="Metal-dependent hydrolases"/>
    <property type="match status" value="1"/>
</dbReference>